<dbReference type="Gene3D" id="3.30.710.10">
    <property type="entry name" value="Potassium Channel Kv1.1, Chain A"/>
    <property type="match status" value="1"/>
</dbReference>
<protein>
    <recommendedName>
        <fullName evidence="2">BTB domain-containing protein</fullName>
    </recommendedName>
</protein>
<dbReference type="CDD" id="cd18186">
    <property type="entry name" value="BTB_POZ_ZBTB_KLHL-like"/>
    <property type="match status" value="1"/>
</dbReference>
<dbReference type="PROSITE" id="PS50097">
    <property type="entry name" value="BTB"/>
    <property type="match status" value="1"/>
</dbReference>
<dbReference type="InterPro" id="IPR011333">
    <property type="entry name" value="SKP1/BTB/POZ_sf"/>
</dbReference>
<dbReference type="Pfam" id="PF00651">
    <property type="entry name" value="BTB"/>
    <property type="match status" value="1"/>
</dbReference>
<dbReference type="PANTHER" id="PTHR46672:SF1">
    <property type="entry name" value="OS08G0103600 PROTEIN"/>
    <property type="match status" value="1"/>
</dbReference>
<keyword evidence="4" id="KW-1185">Reference proteome</keyword>
<reference evidence="3" key="2">
    <citation type="submission" date="2022-03" db="EMBL/GenBank/DDBJ databases">
        <title>Draft title - Genomic analysis of global carrot germplasm unveils the trajectory of domestication and the origin of high carotenoid orange carrot.</title>
        <authorList>
            <person name="Iorizzo M."/>
            <person name="Ellison S."/>
            <person name="Senalik D."/>
            <person name="Macko-Podgorni A."/>
            <person name="Grzebelus D."/>
            <person name="Bostan H."/>
            <person name="Rolling W."/>
            <person name="Curaba J."/>
            <person name="Simon P."/>
        </authorList>
    </citation>
    <scope>NUCLEOTIDE SEQUENCE</scope>
    <source>
        <tissue evidence="3">Leaf</tissue>
    </source>
</reference>
<evidence type="ECO:0000313" key="4">
    <source>
        <dbReference type="Proteomes" id="UP000077755"/>
    </source>
</evidence>
<evidence type="ECO:0000259" key="2">
    <source>
        <dbReference type="PROSITE" id="PS50097"/>
    </source>
</evidence>
<comment type="pathway">
    <text evidence="1">Protein modification; protein ubiquitination.</text>
</comment>
<reference evidence="3" key="1">
    <citation type="journal article" date="2016" name="Nat. Genet.">
        <title>A high-quality carrot genome assembly provides new insights into carotenoid accumulation and asterid genome evolution.</title>
        <authorList>
            <person name="Iorizzo M."/>
            <person name="Ellison S."/>
            <person name="Senalik D."/>
            <person name="Zeng P."/>
            <person name="Satapoomin P."/>
            <person name="Huang J."/>
            <person name="Bowman M."/>
            <person name="Iovene M."/>
            <person name="Sanseverino W."/>
            <person name="Cavagnaro P."/>
            <person name="Yildiz M."/>
            <person name="Macko-Podgorni A."/>
            <person name="Moranska E."/>
            <person name="Grzebelus E."/>
            <person name="Grzebelus D."/>
            <person name="Ashrafi H."/>
            <person name="Zheng Z."/>
            <person name="Cheng S."/>
            <person name="Spooner D."/>
            <person name="Van Deynze A."/>
            <person name="Simon P."/>
        </authorList>
    </citation>
    <scope>NUCLEOTIDE SEQUENCE</scope>
    <source>
        <tissue evidence="3">Leaf</tissue>
    </source>
</reference>
<dbReference type="SMART" id="SM00225">
    <property type="entry name" value="BTB"/>
    <property type="match status" value="1"/>
</dbReference>
<feature type="domain" description="BTB" evidence="2">
    <location>
        <begin position="163"/>
        <end position="222"/>
    </location>
</feature>
<organism evidence="3 4">
    <name type="scientific">Daucus carota subsp. sativus</name>
    <name type="common">Carrot</name>
    <dbReference type="NCBI Taxonomy" id="79200"/>
    <lineage>
        <taxon>Eukaryota</taxon>
        <taxon>Viridiplantae</taxon>
        <taxon>Streptophyta</taxon>
        <taxon>Embryophyta</taxon>
        <taxon>Tracheophyta</taxon>
        <taxon>Spermatophyta</taxon>
        <taxon>Magnoliopsida</taxon>
        <taxon>eudicotyledons</taxon>
        <taxon>Gunneridae</taxon>
        <taxon>Pentapetalae</taxon>
        <taxon>asterids</taxon>
        <taxon>campanulids</taxon>
        <taxon>Apiales</taxon>
        <taxon>Apiaceae</taxon>
        <taxon>Apioideae</taxon>
        <taxon>Scandiceae</taxon>
        <taxon>Daucinae</taxon>
        <taxon>Daucus</taxon>
        <taxon>Daucus sect. Daucus</taxon>
    </lineage>
</organism>
<dbReference type="SUPFAM" id="SSF54695">
    <property type="entry name" value="POZ domain"/>
    <property type="match status" value="1"/>
</dbReference>
<dbReference type="InterPro" id="IPR000210">
    <property type="entry name" value="BTB/POZ_dom"/>
</dbReference>
<gene>
    <name evidence="3" type="ORF">DCAR_0103765</name>
</gene>
<dbReference type="EMBL" id="CP093343">
    <property type="protein sequence ID" value="WOG84581.1"/>
    <property type="molecule type" value="Genomic_DNA"/>
</dbReference>
<dbReference type="Proteomes" id="UP000077755">
    <property type="component" value="Chromosome 1"/>
</dbReference>
<proteinExistence type="predicted"/>
<name>A0AAF0W9A7_DAUCS</name>
<evidence type="ECO:0000313" key="3">
    <source>
        <dbReference type="EMBL" id="WOG84581.1"/>
    </source>
</evidence>
<dbReference type="InterPro" id="IPR044714">
    <property type="entry name" value="AtSIBP1-like"/>
</dbReference>
<dbReference type="AlphaFoldDB" id="A0AAF0W9A7"/>
<dbReference type="PANTHER" id="PTHR46672">
    <property type="entry name" value="OS08G0495500 PROTEIN-RELATED"/>
    <property type="match status" value="1"/>
</dbReference>
<evidence type="ECO:0000256" key="1">
    <source>
        <dbReference type="ARBA" id="ARBA00004906"/>
    </source>
</evidence>
<sequence length="328" mass="37987">MEMNTRTVSRFARWTFETQSTSSPKKSEPFKMGLWTWHLSVEKDQTMYVRLYPEPTRIAREQPPIARFIIRVEVVNVGYQNLGPHVSPVTEKLLRTSEDFIWSAEFAYHGRFIAEVEFLDLKVCPKNGEEATSIWPCSYGIRSQASESTLRCFSRMLKESIYADVTINTADGVVRAHKAILSASSPVFHSMFLHPLKEKESSTIDIEDMSVDSCMAFLSYLYGTINEEDFWKHRVTLLAAANKYDIAALKSSCEESLMQDINSDNVLDRLQGAWLYQLDNLKKACLTFLFDFRKIYEVEEEINNYFNQAERDLVSNMFHEVLRAWKVT</sequence>
<accession>A0AAF0W9A7</accession>